<dbReference type="InterPro" id="IPR050275">
    <property type="entry name" value="PGM_Phosphatase"/>
</dbReference>
<dbReference type="SMART" id="SM00855">
    <property type="entry name" value="PGAM"/>
    <property type="match status" value="1"/>
</dbReference>
<dbReference type="OrthoDB" id="496981at2759"/>
<evidence type="ECO:0000313" key="5">
    <source>
        <dbReference type="Proteomes" id="UP000247409"/>
    </source>
</evidence>
<sequence length="240" mass="26820">MASEAVVQIHCALVPEGTQPQLTEGASQKVVHLIRHGQGTHNLFAMSFPKGRLCMCTRGLPGCPYLNDEHFDAHLTLRGRRQATAAGPRLLQTASPPEVVFVSPLSRTLQTATIALSKCPNLRVPVIAEELTRERNGVHPCDKRSAREHVEATYPTVDFSNIEYGPDPLWTLKRETEDELAARGKRFFLSLKDRPETTFAVFSHSSFLYNTITRSFVSDDPNVTRRFETGESRAVVLTYK</sequence>
<feature type="binding site" evidence="3">
    <location>
        <position position="107"/>
    </location>
    <ligand>
        <name>substrate</name>
    </ligand>
</feature>
<dbReference type="InterPro" id="IPR013078">
    <property type="entry name" value="His_Pase_superF_clade-1"/>
</dbReference>
<evidence type="ECO:0000313" key="4">
    <source>
        <dbReference type="EMBL" id="PXF46710.1"/>
    </source>
</evidence>
<dbReference type="GO" id="GO:0016791">
    <property type="term" value="F:phosphatase activity"/>
    <property type="evidence" value="ECO:0007669"/>
    <property type="project" value="TreeGrafter"/>
</dbReference>
<dbReference type="Gene3D" id="3.40.50.1240">
    <property type="entry name" value="Phosphoglycerate mutase-like"/>
    <property type="match status" value="1"/>
</dbReference>
<keyword evidence="5" id="KW-1185">Reference proteome</keyword>
<accession>A0A2V3J026</accession>
<keyword evidence="2" id="KW-0413">Isomerase</keyword>
<dbReference type="GO" id="GO:0005737">
    <property type="term" value="C:cytoplasm"/>
    <property type="evidence" value="ECO:0007669"/>
    <property type="project" value="TreeGrafter"/>
</dbReference>
<comment type="caution">
    <text evidence="4">The sequence shown here is derived from an EMBL/GenBank/DDBJ whole genome shotgun (WGS) entry which is preliminary data.</text>
</comment>
<evidence type="ECO:0000256" key="1">
    <source>
        <dbReference type="ARBA" id="ARBA00023152"/>
    </source>
</evidence>
<gene>
    <name evidence="4" type="ORF">BWQ96_03536</name>
</gene>
<dbReference type="InterPro" id="IPR029033">
    <property type="entry name" value="His_PPase_superfam"/>
</dbReference>
<dbReference type="PANTHER" id="PTHR48100">
    <property type="entry name" value="BROAD-SPECIFICITY PHOSPHATASE YOR283W-RELATED"/>
    <property type="match status" value="1"/>
</dbReference>
<dbReference type="PROSITE" id="PS00175">
    <property type="entry name" value="PG_MUTASE"/>
    <property type="match status" value="1"/>
</dbReference>
<dbReference type="SUPFAM" id="SSF53254">
    <property type="entry name" value="Phosphoglycerate mutase-like"/>
    <property type="match status" value="1"/>
</dbReference>
<organism evidence="4 5">
    <name type="scientific">Gracilariopsis chorda</name>
    <dbReference type="NCBI Taxonomy" id="448386"/>
    <lineage>
        <taxon>Eukaryota</taxon>
        <taxon>Rhodophyta</taxon>
        <taxon>Florideophyceae</taxon>
        <taxon>Rhodymeniophycidae</taxon>
        <taxon>Gracilariales</taxon>
        <taxon>Gracilariaceae</taxon>
        <taxon>Gracilariopsis</taxon>
    </lineage>
</organism>
<dbReference type="PANTHER" id="PTHR48100:SF1">
    <property type="entry name" value="HISTIDINE PHOSPHATASE FAMILY PROTEIN-RELATED"/>
    <property type="match status" value="1"/>
</dbReference>
<reference evidence="4 5" key="1">
    <citation type="journal article" date="2018" name="Mol. Biol. Evol.">
        <title>Analysis of the draft genome of the red seaweed Gracilariopsis chorda provides insights into genome size evolution in Rhodophyta.</title>
        <authorList>
            <person name="Lee J."/>
            <person name="Yang E.C."/>
            <person name="Graf L."/>
            <person name="Yang J.H."/>
            <person name="Qiu H."/>
            <person name="Zel Zion U."/>
            <person name="Chan C.X."/>
            <person name="Stephens T.G."/>
            <person name="Weber A.P.M."/>
            <person name="Boo G.H."/>
            <person name="Boo S.M."/>
            <person name="Kim K.M."/>
            <person name="Shin Y."/>
            <person name="Jung M."/>
            <person name="Lee S.J."/>
            <person name="Yim H.S."/>
            <person name="Lee J.H."/>
            <person name="Bhattacharya D."/>
            <person name="Yoon H.S."/>
        </authorList>
    </citation>
    <scope>NUCLEOTIDE SEQUENCE [LARGE SCALE GENOMIC DNA]</scope>
    <source>
        <strain evidence="4 5">SKKU-2015</strain>
        <tissue evidence="4">Whole body</tissue>
    </source>
</reference>
<dbReference type="Proteomes" id="UP000247409">
    <property type="component" value="Unassembled WGS sequence"/>
</dbReference>
<name>A0A2V3J026_9FLOR</name>
<dbReference type="Pfam" id="PF00300">
    <property type="entry name" value="His_Phos_1"/>
    <property type="match status" value="1"/>
</dbReference>
<dbReference type="InterPro" id="IPR001345">
    <property type="entry name" value="PG/BPGM_mutase_AS"/>
</dbReference>
<evidence type="ECO:0000256" key="2">
    <source>
        <dbReference type="ARBA" id="ARBA00023235"/>
    </source>
</evidence>
<keyword evidence="1" id="KW-0324">Glycolysis</keyword>
<dbReference type="AlphaFoldDB" id="A0A2V3J026"/>
<protein>
    <submittedName>
        <fullName evidence="4">Phosphoglycerate mutase-like protein 1</fullName>
    </submittedName>
</protein>
<evidence type="ECO:0000256" key="3">
    <source>
        <dbReference type="PIRSR" id="PIRSR613078-2"/>
    </source>
</evidence>
<proteinExistence type="predicted"/>
<dbReference type="CDD" id="cd07067">
    <property type="entry name" value="HP_PGM_like"/>
    <property type="match status" value="1"/>
</dbReference>
<dbReference type="EMBL" id="NBIV01000034">
    <property type="protein sequence ID" value="PXF46710.1"/>
    <property type="molecule type" value="Genomic_DNA"/>
</dbReference>